<evidence type="ECO:0000313" key="3">
    <source>
        <dbReference type="Proteomes" id="UP000031366"/>
    </source>
</evidence>
<dbReference type="EMBL" id="AYSO01000011">
    <property type="protein sequence ID" value="KIE48195.1"/>
    <property type="molecule type" value="Genomic_DNA"/>
</dbReference>
<dbReference type="Gene3D" id="3.40.50.850">
    <property type="entry name" value="Isochorismatase-like"/>
    <property type="match status" value="1"/>
</dbReference>
<dbReference type="STRING" id="29341.RSJ17_09790"/>
<dbReference type="Pfam" id="PF00857">
    <property type="entry name" value="Isochorismatase"/>
    <property type="match status" value="1"/>
</dbReference>
<dbReference type="GO" id="GO:0019365">
    <property type="term" value="P:pyridine nucleotide salvage"/>
    <property type="evidence" value="ECO:0007669"/>
    <property type="project" value="InterPro"/>
</dbReference>
<accession>A0A0C1ULT4</accession>
<dbReference type="AlphaFoldDB" id="A0A0C1ULT4"/>
<dbReference type="PANTHER" id="PTHR47297:SF2">
    <property type="entry name" value="OS02G0606800 PROTEIN"/>
    <property type="match status" value="1"/>
</dbReference>
<dbReference type="InterPro" id="IPR036380">
    <property type="entry name" value="Isochorismatase-like_sf"/>
</dbReference>
<protein>
    <submittedName>
        <fullName evidence="2">Isochorismatase family protein</fullName>
    </submittedName>
</protein>
<feature type="domain" description="Isochorismatase-like" evidence="1">
    <location>
        <begin position="37"/>
        <end position="202"/>
    </location>
</feature>
<keyword evidence="3" id="KW-1185">Reference proteome</keyword>
<comment type="caution">
    <text evidence="2">The sequence shown here is derived from an EMBL/GenBank/DDBJ whole genome shotgun (WGS) entry which is preliminary data.</text>
</comment>
<dbReference type="GO" id="GO:0008936">
    <property type="term" value="F:nicotinamidase activity"/>
    <property type="evidence" value="ECO:0007669"/>
    <property type="project" value="InterPro"/>
</dbReference>
<dbReference type="SUPFAM" id="SSF52499">
    <property type="entry name" value="Isochorismatase-like hydrolases"/>
    <property type="match status" value="1"/>
</dbReference>
<dbReference type="InterPro" id="IPR000868">
    <property type="entry name" value="Isochorismatase-like_dom"/>
</dbReference>
<sequence>MFNDIDKYVNSFKDIISLIEEKSSKSISIKDLPKAETALVVIDMINGFAKSGNLYSPRIEALIPEISSIMKYCKDENIKVITFGDSHTDLSPEFDSYPKHCIKNSFESDMVEPLKSINNYNFIEKNSTNGFLEEKFQIFLRDNPKITNFIIVGDCTDICIEQFATTLKAYFNKNNVISRIIVPMDAVDTYDLSPHDGDLMHILGLFMMINNGIEIISSIK</sequence>
<dbReference type="PANTHER" id="PTHR47297">
    <property type="match status" value="1"/>
</dbReference>
<dbReference type="InterPro" id="IPR044717">
    <property type="entry name" value="NIC1"/>
</dbReference>
<evidence type="ECO:0000313" key="2">
    <source>
        <dbReference type="EMBL" id="KIE48195.1"/>
    </source>
</evidence>
<proteinExistence type="predicted"/>
<dbReference type="OrthoDB" id="9796485at2"/>
<dbReference type="CDD" id="cd00431">
    <property type="entry name" value="cysteine_hydrolases"/>
    <property type="match status" value="1"/>
</dbReference>
<reference evidence="2 3" key="1">
    <citation type="journal article" date="2015" name="Infect. Genet. Evol.">
        <title>Genomic sequences of six botulinum neurotoxin-producing strains representing three clostridial species illustrate the mobility and diversity of botulinum neurotoxin genes.</title>
        <authorList>
            <person name="Smith T.J."/>
            <person name="Hill K.K."/>
            <person name="Xie G."/>
            <person name="Foley B.T."/>
            <person name="Williamson C.H."/>
            <person name="Foster J.T."/>
            <person name="Johnson S.L."/>
            <person name="Chertkov O."/>
            <person name="Teshima H."/>
            <person name="Gibbons H.S."/>
            <person name="Johnsky L.A."/>
            <person name="Karavis M.A."/>
            <person name="Smith L.A."/>
        </authorList>
    </citation>
    <scope>NUCLEOTIDE SEQUENCE [LARGE SCALE GENOMIC DNA]</scope>
    <source>
        <strain evidence="2 3">CDC 2741</strain>
    </source>
</reference>
<organism evidence="2 3">
    <name type="scientific">Clostridium argentinense CDC 2741</name>
    <dbReference type="NCBI Taxonomy" id="1418104"/>
    <lineage>
        <taxon>Bacteria</taxon>
        <taxon>Bacillati</taxon>
        <taxon>Bacillota</taxon>
        <taxon>Clostridia</taxon>
        <taxon>Eubacteriales</taxon>
        <taxon>Clostridiaceae</taxon>
        <taxon>Clostridium</taxon>
    </lineage>
</organism>
<name>A0A0C1ULT4_9CLOT</name>
<dbReference type="Proteomes" id="UP000031366">
    <property type="component" value="Unassembled WGS sequence"/>
</dbReference>
<evidence type="ECO:0000259" key="1">
    <source>
        <dbReference type="Pfam" id="PF00857"/>
    </source>
</evidence>
<gene>
    <name evidence="2" type="ORF">U732_3989</name>
</gene>
<dbReference type="RefSeq" id="WP_039630029.1">
    <property type="nucleotide sequence ID" value="NZ_AYSO01000011.1"/>
</dbReference>